<dbReference type="InterPro" id="IPR025711">
    <property type="entry name" value="PepSY"/>
</dbReference>
<keyword evidence="4" id="KW-1185">Reference proteome</keyword>
<evidence type="ECO:0000313" key="4">
    <source>
        <dbReference type="Proteomes" id="UP000256779"/>
    </source>
</evidence>
<dbReference type="InterPro" id="IPR005625">
    <property type="entry name" value="PepSY-ass_TM"/>
</dbReference>
<proteinExistence type="predicted"/>
<dbReference type="Pfam" id="PF03929">
    <property type="entry name" value="PepSY_TM"/>
    <property type="match status" value="1"/>
</dbReference>
<evidence type="ECO:0000259" key="2">
    <source>
        <dbReference type="Pfam" id="PF03413"/>
    </source>
</evidence>
<feature type="transmembrane region" description="Helical" evidence="1">
    <location>
        <begin position="182"/>
        <end position="204"/>
    </location>
</feature>
<reference evidence="3 4" key="1">
    <citation type="submission" date="2018-07" db="EMBL/GenBank/DDBJ databases">
        <title>Genomic Encyclopedia of Type Strains, Phase IV (KMG-IV): sequencing the most valuable type-strain genomes for metagenomic binning, comparative biology and taxonomic classification.</title>
        <authorList>
            <person name="Goeker M."/>
        </authorList>
    </citation>
    <scope>NUCLEOTIDE SEQUENCE [LARGE SCALE GENOMIC DNA]</scope>
    <source>
        <strain evidence="3 4">DSM 4134</strain>
    </source>
</reference>
<evidence type="ECO:0000256" key="1">
    <source>
        <dbReference type="SAM" id="Phobius"/>
    </source>
</evidence>
<dbReference type="EMBL" id="QREG01000010">
    <property type="protein sequence ID" value="RED98429.1"/>
    <property type="molecule type" value="Genomic_DNA"/>
</dbReference>
<dbReference type="RefSeq" id="WP_115868380.1">
    <property type="nucleotide sequence ID" value="NZ_QREG01000010.1"/>
</dbReference>
<dbReference type="OrthoDB" id="111691at2"/>
<organism evidence="3 4">
    <name type="scientific">Marinoscillum furvescens DSM 4134</name>
    <dbReference type="NCBI Taxonomy" id="1122208"/>
    <lineage>
        <taxon>Bacteria</taxon>
        <taxon>Pseudomonadati</taxon>
        <taxon>Bacteroidota</taxon>
        <taxon>Cytophagia</taxon>
        <taxon>Cytophagales</taxon>
        <taxon>Reichenbachiellaceae</taxon>
        <taxon>Marinoscillum</taxon>
    </lineage>
</organism>
<dbReference type="PANTHER" id="PTHR34219:SF1">
    <property type="entry name" value="PEPSY DOMAIN-CONTAINING PROTEIN"/>
    <property type="match status" value="1"/>
</dbReference>
<feature type="domain" description="PepSY" evidence="2">
    <location>
        <begin position="245"/>
        <end position="304"/>
    </location>
</feature>
<feature type="transmembrane region" description="Helical" evidence="1">
    <location>
        <begin position="377"/>
        <end position="401"/>
    </location>
</feature>
<sequence length="416" mass="47228">MRTKSAHNWIWKWHLIGGVFCLPFILLLSITGIIYLFKDTYEAEDLRALRQVQKGEQRLSYDEQYRIASEKWEKPINSILLPTGENEAIAFVSGRFGAKSTWYLDPYTGKAKGVWSATSSDMYQVRKLHGELLAGKPGTLLIELVGSWLVVLIITGIYLFLPLRRKDLIKLVRIRFAAPRAVFFRDLHMVSGFWFSVVLLLILAGGLPWTDVWGGGFKWVQDQTRTGFPMEWSGRGIQSTPSDTPLSLDEVITLAESYQLPGEVAISIPKGPTGVYSIHNTHYANLSDQVAIHLDQYTGQELDRLQWSDVGMLMRARMWAMAFHQGQFGSWNWTLVLITALFLVIISSSGLLAFAFRHKRNNYGIPERHSYQVKPTYLISLAALCMLLPMFGASVVCIALGEFIRHRKRKLQLQAT</sequence>
<protein>
    <submittedName>
        <fullName evidence="3">Putative iron-regulated membrane protein</fullName>
    </submittedName>
</protein>
<keyword evidence="1" id="KW-0812">Transmembrane</keyword>
<name>A0A3D9L2G8_MARFU</name>
<keyword evidence="1" id="KW-0472">Membrane</keyword>
<evidence type="ECO:0000313" key="3">
    <source>
        <dbReference type="EMBL" id="RED98429.1"/>
    </source>
</evidence>
<comment type="caution">
    <text evidence="3">The sequence shown here is derived from an EMBL/GenBank/DDBJ whole genome shotgun (WGS) entry which is preliminary data.</text>
</comment>
<dbReference type="AlphaFoldDB" id="A0A3D9L2G8"/>
<dbReference type="Proteomes" id="UP000256779">
    <property type="component" value="Unassembled WGS sequence"/>
</dbReference>
<accession>A0A3D9L2G8</accession>
<feature type="transmembrane region" description="Helical" evidence="1">
    <location>
        <begin position="12"/>
        <end position="37"/>
    </location>
</feature>
<gene>
    <name evidence="3" type="ORF">C7460_110101</name>
</gene>
<dbReference type="Pfam" id="PF03413">
    <property type="entry name" value="PepSY"/>
    <property type="match status" value="1"/>
</dbReference>
<dbReference type="PANTHER" id="PTHR34219">
    <property type="entry name" value="IRON-REGULATED INNER MEMBRANE PROTEIN-RELATED"/>
    <property type="match status" value="1"/>
</dbReference>
<feature type="transmembrane region" description="Helical" evidence="1">
    <location>
        <begin position="140"/>
        <end position="161"/>
    </location>
</feature>
<feature type="transmembrane region" description="Helical" evidence="1">
    <location>
        <begin position="331"/>
        <end position="356"/>
    </location>
</feature>
<keyword evidence="1" id="KW-1133">Transmembrane helix</keyword>